<gene>
    <name evidence="2" type="ORF">AAFF_G00432470</name>
</gene>
<reference evidence="2" key="1">
    <citation type="journal article" date="2023" name="Science">
        <title>Genome structures resolve the early diversification of teleost fishes.</title>
        <authorList>
            <person name="Parey E."/>
            <person name="Louis A."/>
            <person name="Montfort J."/>
            <person name="Bouchez O."/>
            <person name="Roques C."/>
            <person name="Iampietro C."/>
            <person name="Lluch J."/>
            <person name="Castinel A."/>
            <person name="Donnadieu C."/>
            <person name="Desvignes T."/>
            <person name="Floi Bucao C."/>
            <person name="Jouanno E."/>
            <person name="Wen M."/>
            <person name="Mejri S."/>
            <person name="Dirks R."/>
            <person name="Jansen H."/>
            <person name="Henkel C."/>
            <person name="Chen W.J."/>
            <person name="Zahm M."/>
            <person name="Cabau C."/>
            <person name="Klopp C."/>
            <person name="Thompson A.W."/>
            <person name="Robinson-Rechavi M."/>
            <person name="Braasch I."/>
            <person name="Lecointre G."/>
            <person name="Bobe J."/>
            <person name="Postlethwait J.H."/>
            <person name="Berthelot C."/>
            <person name="Roest Crollius H."/>
            <person name="Guiguen Y."/>
        </authorList>
    </citation>
    <scope>NUCLEOTIDE SEQUENCE</scope>
    <source>
        <strain evidence="2">NC1722</strain>
    </source>
</reference>
<accession>A0AAD7S8G2</accession>
<feature type="compositionally biased region" description="Polar residues" evidence="1">
    <location>
        <begin position="111"/>
        <end position="120"/>
    </location>
</feature>
<organism evidence="2 3">
    <name type="scientific">Aldrovandia affinis</name>
    <dbReference type="NCBI Taxonomy" id="143900"/>
    <lineage>
        <taxon>Eukaryota</taxon>
        <taxon>Metazoa</taxon>
        <taxon>Chordata</taxon>
        <taxon>Craniata</taxon>
        <taxon>Vertebrata</taxon>
        <taxon>Euteleostomi</taxon>
        <taxon>Actinopterygii</taxon>
        <taxon>Neopterygii</taxon>
        <taxon>Teleostei</taxon>
        <taxon>Notacanthiformes</taxon>
        <taxon>Halosauridae</taxon>
        <taxon>Aldrovandia</taxon>
    </lineage>
</organism>
<evidence type="ECO:0000256" key="1">
    <source>
        <dbReference type="SAM" id="MobiDB-lite"/>
    </source>
</evidence>
<feature type="region of interest" description="Disordered" evidence="1">
    <location>
        <begin position="1"/>
        <end position="78"/>
    </location>
</feature>
<feature type="compositionally biased region" description="Pro residues" evidence="1">
    <location>
        <begin position="123"/>
        <end position="132"/>
    </location>
</feature>
<sequence>MCGDGGGYTQKGGDDGLPFAGTADNLRRPRRDGLWIVSSSRRPVTGVSQRDTRPGPAEERQTAGEPTEARKSRASDWGSKAITIRAPMVCRGSPSPLRLNLNAPQSVCVQSNGPIDTARQSLVPPPPPYPPPVPDLRSLVGTVTAGVSVGGEGNKLAETQEPISGFSYRKICPFTLWRAPGPADGKRQG</sequence>
<dbReference type="EMBL" id="JAINUG010000094">
    <property type="protein sequence ID" value="KAJ8397900.1"/>
    <property type="molecule type" value="Genomic_DNA"/>
</dbReference>
<keyword evidence="3" id="KW-1185">Reference proteome</keyword>
<evidence type="ECO:0000313" key="2">
    <source>
        <dbReference type="EMBL" id="KAJ8397900.1"/>
    </source>
</evidence>
<feature type="compositionally biased region" description="Basic and acidic residues" evidence="1">
    <location>
        <begin position="50"/>
        <end position="74"/>
    </location>
</feature>
<evidence type="ECO:0000313" key="3">
    <source>
        <dbReference type="Proteomes" id="UP001221898"/>
    </source>
</evidence>
<feature type="region of interest" description="Disordered" evidence="1">
    <location>
        <begin position="111"/>
        <end position="132"/>
    </location>
</feature>
<feature type="compositionally biased region" description="Gly residues" evidence="1">
    <location>
        <begin position="1"/>
        <end position="10"/>
    </location>
</feature>
<dbReference type="AlphaFoldDB" id="A0AAD7S8G2"/>
<name>A0AAD7S8G2_9TELE</name>
<protein>
    <submittedName>
        <fullName evidence="2">Uncharacterized protein</fullName>
    </submittedName>
</protein>
<feature type="compositionally biased region" description="Polar residues" evidence="1">
    <location>
        <begin position="37"/>
        <end position="49"/>
    </location>
</feature>
<dbReference type="Proteomes" id="UP001221898">
    <property type="component" value="Unassembled WGS sequence"/>
</dbReference>
<proteinExistence type="predicted"/>
<comment type="caution">
    <text evidence="2">The sequence shown here is derived from an EMBL/GenBank/DDBJ whole genome shotgun (WGS) entry which is preliminary data.</text>
</comment>